<dbReference type="Proteomes" id="UP001165136">
    <property type="component" value="Unassembled WGS sequence"/>
</dbReference>
<keyword evidence="2" id="KW-0560">Oxidoreductase</keyword>
<evidence type="ECO:0000256" key="2">
    <source>
        <dbReference type="ARBA" id="ARBA00023002"/>
    </source>
</evidence>
<keyword evidence="3" id="KW-0520">NAD</keyword>
<proteinExistence type="inferred from homology"/>
<dbReference type="PANTHER" id="PTHR43180:SF28">
    <property type="entry name" value="NAD(P)-BINDING ROSSMANN-FOLD SUPERFAMILY PROTEIN"/>
    <property type="match status" value="1"/>
</dbReference>
<dbReference type="Pfam" id="PF13561">
    <property type="entry name" value="adh_short_C2"/>
    <property type="match status" value="1"/>
</dbReference>
<dbReference type="SUPFAM" id="SSF51735">
    <property type="entry name" value="NAD(P)-binding Rossmann-fold domains"/>
    <property type="match status" value="1"/>
</dbReference>
<gene>
    <name evidence="6" type="ORF">Atai01_12670</name>
</gene>
<evidence type="ECO:0000313" key="7">
    <source>
        <dbReference type="Proteomes" id="UP001165136"/>
    </source>
</evidence>
<dbReference type="InterPro" id="IPR020904">
    <property type="entry name" value="Sc_DH/Rdtase_CS"/>
</dbReference>
<dbReference type="RefSeq" id="WP_027942636.1">
    <property type="nucleotide sequence ID" value="NZ_BSTI01000002.1"/>
</dbReference>
<evidence type="ECO:0000256" key="3">
    <source>
        <dbReference type="ARBA" id="ARBA00023027"/>
    </source>
</evidence>
<dbReference type="InterPro" id="IPR002347">
    <property type="entry name" value="SDR_fam"/>
</dbReference>
<dbReference type="NCBIfam" id="NF005559">
    <property type="entry name" value="PRK07231.1"/>
    <property type="match status" value="1"/>
</dbReference>
<evidence type="ECO:0000256" key="1">
    <source>
        <dbReference type="ARBA" id="ARBA00006484"/>
    </source>
</evidence>
<evidence type="ECO:0000313" key="6">
    <source>
        <dbReference type="EMBL" id="GLY64648.1"/>
    </source>
</evidence>
<protein>
    <submittedName>
        <fullName evidence="6">Oxidoreductase</fullName>
    </submittedName>
</protein>
<accession>A0A9W6QY42</accession>
<keyword evidence="5" id="KW-0753">Steroid metabolism</keyword>
<sequence length="292" mass="29962">MTEQTRSRVLDGQVAIVTGATSGIGAAIAAEFARQGARVVMTGRRVKDGAAVAERIGTNAVFLPADLTDHAAPARLVDTALDRFGRLDCLVNNAGIPGHPVPIAELDLAAFDQAIAVHVRAPLALIQQAARHMVPQRSGTVLNVASVSGLRAGFSGPDYSIAKAAMQHLTRCAAVDLGQSGIRVNTISPGPIATGIQAKAVGADAAAADHAADDGVPVFARFLPQFQPDPRIGRPQDIADVAVFLASDAARHVNGQDLTVDGALTAGRPWSTAAAEHAAIAQAIATVKANSH</sequence>
<dbReference type="EMBL" id="BSTI01000002">
    <property type="protein sequence ID" value="GLY64648.1"/>
    <property type="molecule type" value="Genomic_DNA"/>
</dbReference>
<dbReference type="PRINTS" id="PR00080">
    <property type="entry name" value="SDRFAMILY"/>
</dbReference>
<dbReference type="GO" id="GO:0008202">
    <property type="term" value="P:steroid metabolic process"/>
    <property type="evidence" value="ECO:0007669"/>
    <property type="project" value="UniProtKB-KW"/>
</dbReference>
<organism evidence="6 7">
    <name type="scientific">Amycolatopsis taiwanensis</name>
    <dbReference type="NCBI Taxonomy" id="342230"/>
    <lineage>
        <taxon>Bacteria</taxon>
        <taxon>Bacillati</taxon>
        <taxon>Actinomycetota</taxon>
        <taxon>Actinomycetes</taxon>
        <taxon>Pseudonocardiales</taxon>
        <taxon>Pseudonocardiaceae</taxon>
        <taxon>Amycolatopsis</taxon>
    </lineage>
</organism>
<dbReference type="InterPro" id="IPR036291">
    <property type="entry name" value="NAD(P)-bd_dom_sf"/>
</dbReference>
<dbReference type="FunFam" id="3.40.50.720:FF:000084">
    <property type="entry name" value="Short-chain dehydrogenase reductase"/>
    <property type="match status" value="1"/>
</dbReference>
<dbReference type="Gene3D" id="3.40.50.720">
    <property type="entry name" value="NAD(P)-binding Rossmann-like Domain"/>
    <property type="match status" value="1"/>
</dbReference>
<dbReference type="PRINTS" id="PR00081">
    <property type="entry name" value="GDHRDH"/>
</dbReference>
<keyword evidence="4" id="KW-0443">Lipid metabolism</keyword>
<comment type="caution">
    <text evidence="6">The sequence shown here is derived from an EMBL/GenBank/DDBJ whole genome shotgun (WGS) entry which is preliminary data.</text>
</comment>
<keyword evidence="7" id="KW-1185">Reference proteome</keyword>
<comment type="similarity">
    <text evidence="1">Belongs to the short-chain dehydrogenases/reductases (SDR) family.</text>
</comment>
<dbReference type="PROSITE" id="PS00061">
    <property type="entry name" value="ADH_SHORT"/>
    <property type="match status" value="1"/>
</dbReference>
<evidence type="ECO:0000256" key="4">
    <source>
        <dbReference type="ARBA" id="ARBA00023098"/>
    </source>
</evidence>
<evidence type="ECO:0000256" key="5">
    <source>
        <dbReference type="ARBA" id="ARBA00023221"/>
    </source>
</evidence>
<dbReference type="CDD" id="cd05233">
    <property type="entry name" value="SDR_c"/>
    <property type="match status" value="1"/>
</dbReference>
<dbReference type="PANTHER" id="PTHR43180">
    <property type="entry name" value="3-OXOACYL-(ACYL-CARRIER-PROTEIN) REDUCTASE (AFU_ORTHOLOGUE AFUA_6G11210)"/>
    <property type="match status" value="1"/>
</dbReference>
<reference evidence="6" key="1">
    <citation type="submission" date="2023-03" db="EMBL/GenBank/DDBJ databases">
        <title>Amycolatopsis taiwanensis NBRC 103393.</title>
        <authorList>
            <person name="Ichikawa N."/>
            <person name="Sato H."/>
            <person name="Tonouchi N."/>
        </authorList>
    </citation>
    <scope>NUCLEOTIDE SEQUENCE</scope>
    <source>
        <strain evidence="6">NBRC 103393</strain>
    </source>
</reference>
<name>A0A9W6QY42_9PSEU</name>
<dbReference type="GO" id="GO:0016491">
    <property type="term" value="F:oxidoreductase activity"/>
    <property type="evidence" value="ECO:0007669"/>
    <property type="project" value="UniProtKB-KW"/>
</dbReference>
<dbReference type="AlphaFoldDB" id="A0A9W6QY42"/>